<dbReference type="InterPro" id="IPR013783">
    <property type="entry name" value="Ig-like_fold"/>
</dbReference>
<protein>
    <recommendedName>
        <fullName evidence="2">starch synthase</fullName>
        <ecNumber evidence="2">2.4.1.21</ecNumber>
    </recommendedName>
</protein>
<comment type="catalytic activity">
    <reaction evidence="1">
        <text>[(1-&gt;4)-alpha-D-glucosyl](n) + ADP-alpha-D-glucose = [(1-&gt;4)-alpha-D-glucosyl](n+1) + ADP + H(+)</text>
        <dbReference type="Rhea" id="RHEA:18189"/>
        <dbReference type="Rhea" id="RHEA-COMP:9584"/>
        <dbReference type="Rhea" id="RHEA-COMP:9587"/>
        <dbReference type="ChEBI" id="CHEBI:15378"/>
        <dbReference type="ChEBI" id="CHEBI:15444"/>
        <dbReference type="ChEBI" id="CHEBI:57498"/>
        <dbReference type="ChEBI" id="CHEBI:456216"/>
        <dbReference type="EC" id="2.4.1.21"/>
    </reaction>
</comment>
<evidence type="ECO:0000256" key="2">
    <source>
        <dbReference type="ARBA" id="ARBA00012588"/>
    </source>
</evidence>
<dbReference type="AlphaFoldDB" id="A0A5J5B566"/>
<dbReference type="PANTHER" id="PTHR46083:SF5">
    <property type="entry name" value="STARCH SYNTHASE 3, CHLOROPLASTIC_AMYLOPLASTIC"/>
    <property type="match status" value="1"/>
</dbReference>
<gene>
    <name evidence="3" type="ORF">F0562_027824</name>
</gene>
<sequence length="137" mass="16342">MKKAEMVVNEEKDKEDPSLKLKMEMEANIQKQVLERLAEENFLKGIKLFNYPEVVKSNQDIESCQVYVPKEAYKMDFVFFNGKDVYDNNDKKDFRITMKGGMDVFEFDDFLLEEKRRELEKLAKDQAERERHANEQT</sequence>
<dbReference type="PANTHER" id="PTHR46083">
    <property type="match status" value="1"/>
</dbReference>
<dbReference type="Gene3D" id="2.60.40.10">
    <property type="entry name" value="Immunoglobulins"/>
    <property type="match status" value="1"/>
</dbReference>
<evidence type="ECO:0000256" key="1">
    <source>
        <dbReference type="ARBA" id="ARBA00001478"/>
    </source>
</evidence>
<evidence type="ECO:0000313" key="4">
    <source>
        <dbReference type="Proteomes" id="UP000325577"/>
    </source>
</evidence>
<dbReference type="Proteomes" id="UP000325577">
    <property type="component" value="Linkage Group LG15"/>
</dbReference>
<dbReference type="EC" id="2.4.1.21" evidence="2"/>
<dbReference type="EMBL" id="CM018038">
    <property type="protein sequence ID" value="KAA8538353.1"/>
    <property type="molecule type" value="Genomic_DNA"/>
</dbReference>
<keyword evidence="4" id="KW-1185">Reference proteome</keyword>
<evidence type="ECO:0000313" key="3">
    <source>
        <dbReference type="EMBL" id="KAA8538353.1"/>
    </source>
</evidence>
<reference evidence="3 4" key="1">
    <citation type="submission" date="2019-09" db="EMBL/GenBank/DDBJ databases">
        <title>A chromosome-level genome assembly of the Chinese tupelo Nyssa sinensis.</title>
        <authorList>
            <person name="Yang X."/>
            <person name="Kang M."/>
            <person name="Yang Y."/>
            <person name="Xiong H."/>
            <person name="Wang M."/>
            <person name="Zhang Z."/>
            <person name="Wang Z."/>
            <person name="Wu H."/>
            <person name="Ma T."/>
            <person name="Liu J."/>
            <person name="Xi Z."/>
        </authorList>
    </citation>
    <scope>NUCLEOTIDE SEQUENCE [LARGE SCALE GENOMIC DNA]</scope>
    <source>
        <strain evidence="3">J267</strain>
        <tissue evidence="3">Leaf</tissue>
    </source>
</reference>
<proteinExistence type="predicted"/>
<dbReference type="GO" id="GO:0009011">
    <property type="term" value="F:alpha-1,4-glucan glucosyltransferase (ADP-glucose donor) activity"/>
    <property type="evidence" value="ECO:0007669"/>
    <property type="project" value="UniProtKB-EC"/>
</dbReference>
<accession>A0A5J5B566</accession>
<name>A0A5J5B566_9ASTE</name>
<dbReference type="OrthoDB" id="10621871at2759"/>
<organism evidence="3 4">
    <name type="scientific">Nyssa sinensis</name>
    <dbReference type="NCBI Taxonomy" id="561372"/>
    <lineage>
        <taxon>Eukaryota</taxon>
        <taxon>Viridiplantae</taxon>
        <taxon>Streptophyta</taxon>
        <taxon>Embryophyta</taxon>
        <taxon>Tracheophyta</taxon>
        <taxon>Spermatophyta</taxon>
        <taxon>Magnoliopsida</taxon>
        <taxon>eudicotyledons</taxon>
        <taxon>Gunneridae</taxon>
        <taxon>Pentapetalae</taxon>
        <taxon>asterids</taxon>
        <taxon>Cornales</taxon>
        <taxon>Nyssaceae</taxon>
        <taxon>Nyssa</taxon>
    </lineage>
</organism>